<evidence type="ECO:0000259" key="3">
    <source>
        <dbReference type="PROSITE" id="PS50404"/>
    </source>
</evidence>
<dbReference type="InterPro" id="IPR036282">
    <property type="entry name" value="Glutathione-S-Trfase_C_sf"/>
</dbReference>
<organism evidence="5 6">
    <name type="scientific">Aspergillus lucknowensis</name>
    <dbReference type="NCBI Taxonomy" id="176173"/>
    <lineage>
        <taxon>Eukaryota</taxon>
        <taxon>Fungi</taxon>
        <taxon>Dikarya</taxon>
        <taxon>Ascomycota</taxon>
        <taxon>Pezizomycotina</taxon>
        <taxon>Eurotiomycetes</taxon>
        <taxon>Eurotiomycetidae</taxon>
        <taxon>Eurotiales</taxon>
        <taxon>Aspergillaceae</taxon>
        <taxon>Aspergillus</taxon>
        <taxon>Aspergillus subgen. Nidulantes</taxon>
    </lineage>
</organism>
<evidence type="ECO:0000256" key="1">
    <source>
        <dbReference type="ARBA" id="ARBA00007409"/>
    </source>
</evidence>
<dbReference type="Gene3D" id="1.20.1050.10">
    <property type="match status" value="1"/>
</dbReference>
<sequence>MATKSDIMLYTEGTPNGLKISIALEELGLSYQVREIALFQNEQKEPWFLEINPNGRIPAITDKDESGQEIKVFESGAILQYLVARYDKDHVISYPYGTKEHWEVTSWLMWQMGGVGPMQGQANHFARFAPEKNPYSLGRYVHETRRLYRVMEGHLAKSPSGYLVGDRVTIADIAIWPWVTAYKYSGLSSIDEFPNVVQWMYKLLERPGFERGRHVPKPHIYLDMNRLSEEELNEKAKYGVQWIQDAMKRDAAA</sequence>
<dbReference type="SUPFAM" id="SSF47616">
    <property type="entry name" value="GST C-terminal domain-like"/>
    <property type="match status" value="1"/>
</dbReference>
<evidence type="ECO:0000259" key="4">
    <source>
        <dbReference type="PROSITE" id="PS50405"/>
    </source>
</evidence>
<dbReference type="Gene3D" id="3.40.30.10">
    <property type="entry name" value="Glutaredoxin"/>
    <property type="match status" value="1"/>
</dbReference>
<dbReference type="Pfam" id="PF02798">
    <property type="entry name" value="GST_N"/>
    <property type="match status" value="1"/>
</dbReference>
<dbReference type="SUPFAM" id="SSF52833">
    <property type="entry name" value="Thioredoxin-like"/>
    <property type="match status" value="1"/>
</dbReference>
<dbReference type="InterPro" id="IPR010987">
    <property type="entry name" value="Glutathione-S-Trfase_C-like"/>
</dbReference>
<dbReference type="Pfam" id="PF00043">
    <property type="entry name" value="GST_C"/>
    <property type="match status" value="1"/>
</dbReference>
<comment type="caution">
    <text evidence="5">The sequence shown here is derived from an EMBL/GenBank/DDBJ whole genome shotgun (WGS) entry which is preliminary data.</text>
</comment>
<evidence type="ECO:0000256" key="2">
    <source>
        <dbReference type="RuleBase" id="RU003494"/>
    </source>
</evidence>
<dbReference type="GeneID" id="98149868"/>
<dbReference type="InterPro" id="IPR040079">
    <property type="entry name" value="Glutathione_S-Trfase"/>
</dbReference>
<protein>
    <submittedName>
        <fullName evidence="5">Glutathione S-transferase</fullName>
    </submittedName>
</protein>
<name>A0ABR4L9M0_9EURO</name>
<evidence type="ECO:0000313" key="5">
    <source>
        <dbReference type="EMBL" id="KAL2861228.1"/>
    </source>
</evidence>
<dbReference type="InterPro" id="IPR004046">
    <property type="entry name" value="GST_C"/>
</dbReference>
<dbReference type="PROSITE" id="PS50405">
    <property type="entry name" value="GST_CTER"/>
    <property type="match status" value="1"/>
</dbReference>
<dbReference type="InterPro" id="IPR036249">
    <property type="entry name" value="Thioredoxin-like_sf"/>
</dbReference>
<dbReference type="EMBL" id="JBFXLQ010000072">
    <property type="protein sequence ID" value="KAL2861228.1"/>
    <property type="molecule type" value="Genomic_DNA"/>
</dbReference>
<evidence type="ECO:0000313" key="6">
    <source>
        <dbReference type="Proteomes" id="UP001610432"/>
    </source>
</evidence>
<dbReference type="RefSeq" id="XP_070881122.1">
    <property type="nucleotide sequence ID" value="XM_071034796.1"/>
</dbReference>
<dbReference type="CDD" id="cd03048">
    <property type="entry name" value="GST_N_Ure2p_like"/>
    <property type="match status" value="1"/>
</dbReference>
<dbReference type="PANTHER" id="PTHR44051">
    <property type="entry name" value="GLUTATHIONE S-TRANSFERASE-RELATED"/>
    <property type="match status" value="1"/>
</dbReference>
<proteinExistence type="inferred from homology"/>
<dbReference type="SFLD" id="SFLDS00019">
    <property type="entry name" value="Glutathione_Transferase_(cytos"/>
    <property type="match status" value="1"/>
</dbReference>
<keyword evidence="6" id="KW-1185">Reference proteome</keyword>
<dbReference type="InterPro" id="IPR004045">
    <property type="entry name" value="Glutathione_S-Trfase_N"/>
</dbReference>
<gene>
    <name evidence="5" type="ORF">BJX67DRAFT_391502</name>
</gene>
<accession>A0ABR4L9M0</accession>
<dbReference type="PANTHER" id="PTHR44051:SF8">
    <property type="entry name" value="GLUTATHIONE S-TRANSFERASE GSTA"/>
    <property type="match status" value="1"/>
</dbReference>
<feature type="domain" description="GST C-terminal" evidence="4">
    <location>
        <begin position="97"/>
        <end position="224"/>
    </location>
</feature>
<dbReference type="SFLD" id="SFLDG00358">
    <property type="entry name" value="Main_(cytGST)"/>
    <property type="match status" value="1"/>
</dbReference>
<dbReference type="Proteomes" id="UP001610432">
    <property type="component" value="Unassembled WGS sequence"/>
</dbReference>
<comment type="similarity">
    <text evidence="1 2">Belongs to the GST superfamily.</text>
</comment>
<feature type="domain" description="GST N-terminal" evidence="3">
    <location>
        <begin position="4"/>
        <end position="90"/>
    </location>
</feature>
<reference evidence="5 6" key="1">
    <citation type="submission" date="2024-07" db="EMBL/GenBank/DDBJ databases">
        <title>Section-level genome sequencing and comparative genomics of Aspergillus sections Usti and Cavernicolus.</title>
        <authorList>
            <consortium name="Lawrence Berkeley National Laboratory"/>
            <person name="Nybo J.L."/>
            <person name="Vesth T.C."/>
            <person name="Theobald S."/>
            <person name="Frisvad J.C."/>
            <person name="Larsen T.O."/>
            <person name="Kjaerboelling I."/>
            <person name="Rothschild-Mancinelli K."/>
            <person name="Lyhne E.K."/>
            <person name="Kogle M.E."/>
            <person name="Barry K."/>
            <person name="Clum A."/>
            <person name="Na H."/>
            <person name="Ledsgaard L."/>
            <person name="Lin J."/>
            <person name="Lipzen A."/>
            <person name="Kuo A."/>
            <person name="Riley R."/>
            <person name="Mondo S."/>
            <person name="Labutti K."/>
            <person name="Haridas S."/>
            <person name="Pangalinan J."/>
            <person name="Salamov A.A."/>
            <person name="Simmons B.A."/>
            <person name="Magnuson J.K."/>
            <person name="Chen J."/>
            <person name="Drula E."/>
            <person name="Henrissat B."/>
            <person name="Wiebenga A."/>
            <person name="Lubbers R.J."/>
            <person name="Gomes A.C."/>
            <person name="Macurrencykelacurrency M.R."/>
            <person name="Stajich J."/>
            <person name="Grigoriev I.V."/>
            <person name="Mortensen U.H."/>
            <person name="De Vries R.P."/>
            <person name="Baker S.E."/>
            <person name="Andersen M.R."/>
        </authorList>
    </citation>
    <scope>NUCLEOTIDE SEQUENCE [LARGE SCALE GENOMIC DNA]</scope>
    <source>
        <strain evidence="5 6">CBS 449.75</strain>
    </source>
</reference>
<dbReference type="SFLD" id="SFLDG01151">
    <property type="entry name" value="Main.2:_Nu-like"/>
    <property type="match status" value="1"/>
</dbReference>
<dbReference type="PROSITE" id="PS50404">
    <property type="entry name" value="GST_NTER"/>
    <property type="match status" value="1"/>
</dbReference>